<proteinExistence type="predicted"/>
<reference evidence="1 2" key="1">
    <citation type="journal article" date="2020" name="Microorganisms">
        <title>Description of Three Novel Members in the Family Geobacteraceae, Oryzomonas japonicum gen. nov., sp. nov., Oryzomonas sagensis sp. nov., and Oryzomonas ruber sp. nov.</title>
        <authorList>
            <person name="Xu Z."/>
            <person name="Masuda Y."/>
            <person name="Hayakawa C."/>
            <person name="Ushijima N."/>
            <person name="Kawano K."/>
            <person name="Shiratori Y."/>
            <person name="Senoo K."/>
            <person name="Itoh H."/>
        </authorList>
    </citation>
    <scope>NUCLEOTIDE SEQUENCE [LARGE SCALE GENOMIC DNA]</scope>
    <source>
        <strain evidence="1 2">Red100</strain>
    </source>
</reference>
<comment type="caution">
    <text evidence="1">The sequence shown here is derived from an EMBL/GenBank/DDBJ whole genome shotgun (WGS) entry which is preliminary data.</text>
</comment>
<protein>
    <submittedName>
        <fullName evidence="1">YkgJ family cysteine cluster protein</fullName>
    </submittedName>
</protein>
<accession>A0ABQ6TU33</accession>
<keyword evidence="2" id="KW-1185">Reference proteome</keyword>
<evidence type="ECO:0000313" key="2">
    <source>
        <dbReference type="Proteomes" id="UP000798046"/>
    </source>
</evidence>
<sequence>MACRAGCAACCIAPSISSPIPGMGDGKPAGVRCVQLTPDNRCGLFGRPERPPVCTRLQPSLDMCGHDEREALELLSLMEHATRPPLPSPRAVARPCP</sequence>
<organism evidence="1 2">
    <name type="scientific">Oryzomonas sagensis</name>
    <dbReference type="NCBI Taxonomy" id="2603857"/>
    <lineage>
        <taxon>Bacteria</taxon>
        <taxon>Pseudomonadati</taxon>
        <taxon>Thermodesulfobacteriota</taxon>
        <taxon>Desulfuromonadia</taxon>
        <taxon>Geobacterales</taxon>
        <taxon>Geobacteraceae</taxon>
        <taxon>Oryzomonas</taxon>
    </lineage>
</organism>
<name>A0ABQ6TU33_9BACT</name>
<dbReference type="InterPro" id="IPR005358">
    <property type="entry name" value="Puta_zinc/iron-chelating_dom"/>
</dbReference>
<dbReference type="PANTHER" id="PTHR36931:SF1">
    <property type="entry name" value="UPF0153 PROTEIN YEIW"/>
    <property type="match status" value="1"/>
</dbReference>
<dbReference type="PANTHER" id="PTHR36931">
    <property type="entry name" value="UPF0153 PROTEIN YEIW"/>
    <property type="match status" value="1"/>
</dbReference>
<gene>
    <name evidence="1" type="ORF">F6V30_07665</name>
</gene>
<dbReference type="InterPro" id="IPR052572">
    <property type="entry name" value="UPF0153_domain"/>
</dbReference>
<dbReference type="EMBL" id="VZRA01000001">
    <property type="protein sequence ID" value="KAB0672556.1"/>
    <property type="molecule type" value="Genomic_DNA"/>
</dbReference>
<dbReference type="Proteomes" id="UP000798046">
    <property type="component" value="Unassembled WGS sequence"/>
</dbReference>
<dbReference type="Pfam" id="PF03692">
    <property type="entry name" value="CxxCxxCC"/>
    <property type="match status" value="1"/>
</dbReference>
<evidence type="ECO:0000313" key="1">
    <source>
        <dbReference type="EMBL" id="KAB0672556.1"/>
    </source>
</evidence>